<keyword evidence="2" id="KW-1185">Reference proteome</keyword>
<accession>A0ABQ4DNJ1</accession>
<reference evidence="1 2" key="1">
    <citation type="submission" date="2021-01" db="EMBL/GenBank/DDBJ databases">
        <title>Whole genome shotgun sequence of Cellulomonas phragmiteti NBRC 110785.</title>
        <authorList>
            <person name="Komaki H."/>
            <person name="Tamura T."/>
        </authorList>
    </citation>
    <scope>NUCLEOTIDE SEQUENCE [LARGE SCALE GENOMIC DNA]</scope>
    <source>
        <strain evidence="1 2">NBRC 110785</strain>
    </source>
</reference>
<evidence type="ECO:0000313" key="2">
    <source>
        <dbReference type="Proteomes" id="UP000614741"/>
    </source>
</evidence>
<proteinExistence type="predicted"/>
<name>A0ABQ4DNJ1_9CELL</name>
<dbReference type="RefSeq" id="WP_239069261.1">
    <property type="nucleotide sequence ID" value="NZ_BONP01000017.1"/>
</dbReference>
<dbReference type="EMBL" id="BONP01000017">
    <property type="protein sequence ID" value="GIG40908.1"/>
    <property type="molecule type" value="Genomic_DNA"/>
</dbReference>
<gene>
    <name evidence="1" type="ORF">Cph01nite_26700</name>
</gene>
<dbReference type="Proteomes" id="UP000614741">
    <property type="component" value="Unassembled WGS sequence"/>
</dbReference>
<sequence>MAVPLDARRVDVRGLPDVDSLPEPLRSRVVRHDGVTTTGMLARAGVTDTVTARRVRAGAWQRLHRGVVLLQSGVPSWRQRAQGAVLAAGRDAALSHRSAGYAHGLVTSPGPVLVVSVPAERTVDARAGLRVHRRREMPRASGSLRCTDVAGTAVDLVAHALDDDAVVAVLCEAVRLGVPRHRLLAVLDGRARLRHRRLAAGLLGDPDARVESPLEHRYDRDVERAHGLPRSQAQVRERLDGGWVRADRRFERLGMRVELDGRLAHAGRADGDVWRDNAVRVAGGDVTLRYRWRHVVTTPCATAAQLAAALHARGWRGTLLPCGPGCAA</sequence>
<comment type="caution">
    <text evidence="1">The sequence shown here is derived from an EMBL/GenBank/DDBJ whole genome shotgun (WGS) entry which is preliminary data.</text>
</comment>
<evidence type="ECO:0008006" key="3">
    <source>
        <dbReference type="Google" id="ProtNLM"/>
    </source>
</evidence>
<evidence type="ECO:0000313" key="1">
    <source>
        <dbReference type="EMBL" id="GIG40908.1"/>
    </source>
</evidence>
<organism evidence="1 2">
    <name type="scientific">Cellulomonas phragmiteti</name>
    <dbReference type="NCBI Taxonomy" id="478780"/>
    <lineage>
        <taxon>Bacteria</taxon>
        <taxon>Bacillati</taxon>
        <taxon>Actinomycetota</taxon>
        <taxon>Actinomycetes</taxon>
        <taxon>Micrococcales</taxon>
        <taxon>Cellulomonadaceae</taxon>
        <taxon>Cellulomonas</taxon>
    </lineage>
</organism>
<protein>
    <recommendedName>
        <fullName evidence="3">Transcriptional regulator, AbiEi antitoxin, Type IV TA system</fullName>
    </recommendedName>
</protein>